<feature type="domain" description="DUF3020" evidence="2">
    <location>
        <begin position="723"/>
        <end position="771"/>
    </location>
</feature>
<feature type="region of interest" description="Disordered" evidence="1">
    <location>
        <begin position="377"/>
        <end position="400"/>
    </location>
</feature>
<feature type="compositionally biased region" description="Polar residues" evidence="1">
    <location>
        <begin position="382"/>
        <end position="396"/>
    </location>
</feature>
<name>A0A4P9Z9B9_9ASCO</name>
<feature type="region of interest" description="Disordered" evidence="1">
    <location>
        <begin position="1006"/>
        <end position="1038"/>
    </location>
</feature>
<evidence type="ECO:0000256" key="1">
    <source>
        <dbReference type="SAM" id="MobiDB-lite"/>
    </source>
</evidence>
<feature type="region of interest" description="Disordered" evidence="1">
    <location>
        <begin position="156"/>
        <end position="285"/>
    </location>
</feature>
<feature type="compositionally biased region" description="Polar residues" evidence="1">
    <location>
        <begin position="211"/>
        <end position="229"/>
    </location>
</feature>
<feature type="region of interest" description="Disordered" evidence="1">
    <location>
        <begin position="330"/>
        <end position="354"/>
    </location>
</feature>
<evidence type="ECO:0000259" key="2">
    <source>
        <dbReference type="Pfam" id="PF11223"/>
    </source>
</evidence>
<dbReference type="OrthoDB" id="5595797at2759"/>
<feature type="compositionally biased region" description="Basic and acidic residues" evidence="1">
    <location>
        <begin position="345"/>
        <end position="354"/>
    </location>
</feature>
<dbReference type="AlphaFoldDB" id="A0A4P9Z9B9"/>
<feature type="region of interest" description="Disordered" evidence="1">
    <location>
        <begin position="775"/>
        <end position="806"/>
    </location>
</feature>
<reference evidence="4" key="1">
    <citation type="journal article" date="2018" name="Nat. Microbiol.">
        <title>Leveraging single-cell genomics to expand the fungal tree of life.</title>
        <authorList>
            <person name="Ahrendt S.R."/>
            <person name="Quandt C.A."/>
            <person name="Ciobanu D."/>
            <person name="Clum A."/>
            <person name="Salamov A."/>
            <person name="Andreopoulos B."/>
            <person name="Cheng J.F."/>
            <person name="Woyke T."/>
            <person name="Pelin A."/>
            <person name="Henrissat B."/>
            <person name="Reynolds N.K."/>
            <person name="Benny G.L."/>
            <person name="Smith M.E."/>
            <person name="James T.Y."/>
            <person name="Grigoriev I.V."/>
        </authorList>
    </citation>
    <scope>NUCLEOTIDE SEQUENCE [LARGE SCALE GENOMIC DNA]</scope>
    <source>
        <strain evidence="4">Baker2002</strain>
    </source>
</reference>
<keyword evidence="4" id="KW-1185">Reference proteome</keyword>
<feature type="region of interest" description="Disordered" evidence="1">
    <location>
        <begin position="419"/>
        <end position="448"/>
    </location>
</feature>
<proteinExistence type="predicted"/>
<dbReference type="EMBL" id="ML004493">
    <property type="protein sequence ID" value="RKP29335.1"/>
    <property type="molecule type" value="Genomic_DNA"/>
</dbReference>
<protein>
    <recommendedName>
        <fullName evidence="2">DUF3020 domain-containing protein</fullName>
    </recommendedName>
</protein>
<dbReference type="InterPro" id="IPR021386">
    <property type="entry name" value="SPP41_DUF3020"/>
</dbReference>
<dbReference type="Pfam" id="PF11223">
    <property type="entry name" value="DUF3020"/>
    <property type="match status" value="1"/>
</dbReference>
<sequence>MHQNHRHGEPLLDKPAVYNERPLYFDSENHGDLESAIGAALGLLGFVTGPTESADAKNTNDESVAQLESVVGSNSDAPSALVVVKLDLSLNRTSDGNGGTNTNESWAPVAGQNQIHSGEASNEVGGADTRSAAAQRDDVGIDEYALKLATELVKKAQEGQVDEEDDGDARDAGDTREDAVEGHGRQLEEGHALQKETQAHGQQVPDDTNVDLESTISDMFKNLSGSSLLGGQEKTVEAEVPPEPEEGPAESSTRKTNDTEHPGNSEHSGSAHADPAIHNPDGSFEAEVNLEDVIGQAFKAIIEPSYQSQTNGKLEPGKDSSGRVNVPEQAIQRNDQGLAVDDQGDNYHKRPARENLDDVALDLEGSFQNVARQMVRGHGPGQESSTYRNACSTSPPLTKKEQRAIPTLDENVLEHFQLNSEQEDPIEPSFKYTEPGSSATAKNSAPHNAAKESELYKLQMNEILQNAFNMAMLNPQELLGEDTGASEAKTSGKPTTTAELASLAADSGVNNGSEAASSGKPLSIAETLALHRSNMASENREVLNFQSLKESLKNNNSTPMYPELSNILSSLSLHIQSGTSQDLMSVIRQMTNSLMLNKNFSLNVNTAVLKLLMEVNNLPEDKAFLVESLKKTQRFLSLRAGGEESEKAQTLICNVLTILNPKPLDSDATSANTEYVSPQVSAFFDQAYSTLASFSSSRLRNILLGEKPDTDSVEYKERVRIENRERKKKWRQENTERNKDNDLRSRVIKRANSMFGSGTLPERRAWIEEEFTRRREKRISRQKQGGAKPESPGPALNDGKPRSDTMANDSKLVQRVTDIFNLVAECGTERDPKAVMVAVSAAIAVATSSLTDKNDLGDPKPAKSDMSLIISSILENSAKSGSLKHIQFLSKNPKQPSVVNYGFLKLSSLNGVGNALKLSNSAVSADSLKGPTNRYENELHPPEYKRPRTEMLPAMSGGFLSLPVSSTLWNSVSGLKMPQYGKQTPNKPKSHECIRNFSQTLPSVSPFLSNKSGLDQKPGLTGELKRPGSFQNPMKSAERAGKPFAFPTFYSSRTT</sequence>
<accession>A0A4P9Z9B9</accession>
<feature type="compositionally biased region" description="Basic and acidic residues" evidence="1">
    <location>
        <begin position="252"/>
        <end position="264"/>
    </location>
</feature>
<gene>
    <name evidence="3" type="ORF">METBISCDRAFT_28314</name>
</gene>
<evidence type="ECO:0000313" key="4">
    <source>
        <dbReference type="Proteomes" id="UP000268321"/>
    </source>
</evidence>
<feature type="compositionally biased region" description="Polar residues" evidence="1">
    <location>
        <begin position="435"/>
        <end position="446"/>
    </location>
</feature>
<evidence type="ECO:0000313" key="3">
    <source>
        <dbReference type="EMBL" id="RKP29335.1"/>
    </source>
</evidence>
<feature type="compositionally biased region" description="Basic and acidic residues" evidence="1">
    <location>
        <begin position="169"/>
        <end position="198"/>
    </location>
</feature>
<dbReference type="Proteomes" id="UP000268321">
    <property type="component" value="Unassembled WGS sequence"/>
</dbReference>
<organism evidence="3 4">
    <name type="scientific">Metschnikowia bicuspidata</name>
    <dbReference type="NCBI Taxonomy" id="27322"/>
    <lineage>
        <taxon>Eukaryota</taxon>
        <taxon>Fungi</taxon>
        <taxon>Dikarya</taxon>
        <taxon>Ascomycota</taxon>
        <taxon>Saccharomycotina</taxon>
        <taxon>Pichiomycetes</taxon>
        <taxon>Metschnikowiaceae</taxon>
        <taxon>Metschnikowia</taxon>
    </lineage>
</organism>